<comment type="catalytic activity">
    <reaction evidence="2">
        <text>5-methylaminomethyl-S-(2E)-geranyl-thiouridine(34) in tRNA + selenophosphate + H(+) = 5-methylaminomethyl-2-(Se-phospho)selenouridine(34) in tRNA + (2E)-thiogeraniol</text>
        <dbReference type="Rhea" id="RHEA:60172"/>
        <dbReference type="Rhea" id="RHEA-COMP:14654"/>
        <dbReference type="Rhea" id="RHEA-COMP:15523"/>
        <dbReference type="ChEBI" id="CHEBI:15378"/>
        <dbReference type="ChEBI" id="CHEBI:16144"/>
        <dbReference type="ChEBI" id="CHEBI:140632"/>
        <dbReference type="ChEBI" id="CHEBI:143702"/>
        <dbReference type="ChEBI" id="CHEBI:143703"/>
    </reaction>
</comment>
<dbReference type="NCBIfam" id="NF008750">
    <property type="entry name" value="PRK11784.1-2"/>
    <property type="match status" value="1"/>
</dbReference>
<dbReference type="NCBIfam" id="NF008751">
    <property type="entry name" value="PRK11784.1-3"/>
    <property type="match status" value="1"/>
</dbReference>
<dbReference type="Pfam" id="PF26341">
    <property type="entry name" value="AAA_SelU"/>
    <property type="match status" value="1"/>
</dbReference>
<comment type="caution">
    <text evidence="4">The sequence shown here is derived from an EMBL/GenBank/DDBJ whole genome shotgun (WGS) entry which is preliminary data.</text>
</comment>
<dbReference type="EMBL" id="ARXR01000010">
    <property type="protein sequence ID" value="MBF5052956.1"/>
    <property type="molecule type" value="Genomic_DNA"/>
</dbReference>
<accession>A0ABS0AHG7</accession>
<evidence type="ECO:0000256" key="1">
    <source>
        <dbReference type="ARBA" id="ARBA00023266"/>
    </source>
</evidence>
<dbReference type="SMART" id="SM00450">
    <property type="entry name" value="RHOD"/>
    <property type="match status" value="1"/>
</dbReference>
<dbReference type="RefSeq" id="WP_194855812.1">
    <property type="nucleotide sequence ID" value="NZ_ARXR01000010.1"/>
</dbReference>
<feature type="domain" description="Rhodanese" evidence="3">
    <location>
        <begin position="11"/>
        <end position="134"/>
    </location>
</feature>
<evidence type="ECO:0000259" key="3">
    <source>
        <dbReference type="PROSITE" id="PS50206"/>
    </source>
</evidence>
<dbReference type="PANTHER" id="PTHR30401">
    <property type="entry name" value="TRNA 2-SELENOURIDINE SYNTHASE"/>
    <property type="match status" value="1"/>
</dbReference>
<dbReference type="PANTHER" id="PTHR30401:SF0">
    <property type="entry name" value="TRNA 2-SELENOURIDINE SYNTHASE"/>
    <property type="match status" value="1"/>
</dbReference>
<comment type="catalytic activity">
    <reaction evidence="2">
        <text>5-methylaminomethyl-2-thiouridine(34) in tRNA + selenophosphate + (2E)-geranyl diphosphate + H2O + H(+) = 5-methylaminomethyl-2-selenouridine(34) in tRNA + (2E)-thiogeraniol + phosphate + diphosphate</text>
        <dbReference type="Rhea" id="RHEA:42716"/>
        <dbReference type="Rhea" id="RHEA-COMP:10195"/>
        <dbReference type="Rhea" id="RHEA-COMP:10196"/>
        <dbReference type="ChEBI" id="CHEBI:15377"/>
        <dbReference type="ChEBI" id="CHEBI:15378"/>
        <dbReference type="ChEBI" id="CHEBI:16144"/>
        <dbReference type="ChEBI" id="CHEBI:33019"/>
        <dbReference type="ChEBI" id="CHEBI:43474"/>
        <dbReference type="ChEBI" id="CHEBI:58057"/>
        <dbReference type="ChEBI" id="CHEBI:74455"/>
        <dbReference type="ChEBI" id="CHEBI:82743"/>
        <dbReference type="ChEBI" id="CHEBI:143703"/>
        <dbReference type="EC" id="2.9.1.3"/>
    </reaction>
</comment>
<dbReference type="Proteomes" id="UP000644441">
    <property type="component" value="Unassembled WGS sequence"/>
</dbReference>
<proteinExistence type="inferred from homology"/>
<sequence>MNDTRDYAGLFLGDIPLLDVRAPVEFAKGAFPTASNLPLLDDDERHRVGIRYKQQGQQAAIDLGNELVSGRKKSARLDAWRAWHRAHPDGYLYCFRGGLRSRTTQAWLDLAGVHVPLVVGGYKAMRRFLLDRLKHNLRHLPVVVLSGRTGCGKTRLIERLTDAIDLEGMAHHRGSAFGRRPAGQPSQIDFENRLAIALLKHQHRGPAPVVVEDEGKLIGRCYVPDDLQARIRQSPRVVIDEPLEARVQVTLEDYVTGPLDEYSRHYGEAQAFERLAEALLAALDRIRKRLGGARHQYLRGELEAALDQQRHGGDVERHRVWIRELLSGYYDPMYDYMLQRRDGPILYQGSRAQVMEYLSHRG</sequence>
<feature type="active site" description="S-selanylcysteine intermediate" evidence="2">
    <location>
        <position position="94"/>
    </location>
</feature>
<dbReference type="InterPro" id="IPR058840">
    <property type="entry name" value="AAA_SelU"/>
</dbReference>
<dbReference type="SUPFAM" id="SSF52540">
    <property type="entry name" value="P-loop containing nucleoside triphosphate hydrolases"/>
    <property type="match status" value="1"/>
</dbReference>
<keyword evidence="1 2" id="KW-0711">Selenium</keyword>
<keyword evidence="5" id="KW-1185">Reference proteome</keyword>
<keyword evidence="2" id="KW-0808">Transferase</keyword>
<dbReference type="NCBIfam" id="TIGR03167">
    <property type="entry name" value="tRNA_sel_U_synt"/>
    <property type="match status" value="1"/>
</dbReference>
<evidence type="ECO:0000313" key="5">
    <source>
        <dbReference type="Proteomes" id="UP000644441"/>
    </source>
</evidence>
<organism evidence="4 5">
    <name type="scientific">Alloalcanivorax venustensis ISO4</name>
    <dbReference type="NCBI Taxonomy" id="1177184"/>
    <lineage>
        <taxon>Bacteria</taxon>
        <taxon>Pseudomonadati</taxon>
        <taxon>Pseudomonadota</taxon>
        <taxon>Gammaproteobacteria</taxon>
        <taxon>Oceanospirillales</taxon>
        <taxon>Alcanivoracaceae</taxon>
        <taxon>Alloalcanivorax</taxon>
    </lineage>
</organism>
<comment type="catalytic activity">
    <reaction evidence="2">
        <text>5-methylaminomethyl-2-(Se-phospho)selenouridine(34) in tRNA + H2O = 5-methylaminomethyl-2-selenouridine(34) in tRNA + phosphate</text>
        <dbReference type="Rhea" id="RHEA:60176"/>
        <dbReference type="Rhea" id="RHEA-COMP:10196"/>
        <dbReference type="Rhea" id="RHEA-COMP:15523"/>
        <dbReference type="ChEBI" id="CHEBI:15377"/>
        <dbReference type="ChEBI" id="CHEBI:43474"/>
        <dbReference type="ChEBI" id="CHEBI:82743"/>
        <dbReference type="ChEBI" id="CHEBI:143702"/>
    </reaction>
</comment>
<reference evidence="4 5" key="1">
    <citation type="submission" date="2012-09" db="EMBL/GenBank/DDBJ databases">
        <title>Genome Sequence of alkane-degrading Bacterium Alcanivorax venustensis ISO4.</title>
        <authorList>
            <person name="Lai Q."/>
            <person name="Shao Z."/>
        </authorList>
    </citation>
    <scope>NUCLEOTIDE SEQUENCE [LARGE SCALE GENOMIC DNA]</scope>
    <source>
        <strain evidence="4 5">ISO4</strain>
    </source>
</reference>
<dbReference type="PROSITE" id="PS50206">
    <property type="entry name" value="RHODANESE_3"/>
    <property type="match status" value="1"/>
</dbReference>
<dbReference type="InterPro" id="IPR017582">
    <property type="entry name" value="SelU"/>
</dbReference>
<protein>
    <recommendedName>
        <fullName evidence="2">tRNA 2-selenouridine synthase</fullName>
        <ecNumber evidence="2">2.9.1.3</ecNumber>
    </recommendedName>
</protein>
<dbReference type="InterPro" id="IPR036873">
    <property type="entry name" value="Rhodanese-like_dom_sf"/>
</dbReference>
<dbReference type="InterPro" id="IPR027417">
    <property type="entry name" value="P-loop_NTPase"/>
</dbReference>
<name>A0ABS0AHG7_9GAMM</name>
<gene>
    <name evidence="2" type="primary">selU</name>
    <name evidence="4" type="ORF">ISO4_01558</name>
</gene>
<dbReference type="HAMAP" id="MF_01622">
    <property type="entry name" value="tRNA_sel_U_synth"/>
    <property type="match status" value="1"/>
</dbReference>
<dbReference type="EC" id="2.9.1.3" evidence="2"/>
<comment type="subunit">
    <text evidence="2">Monomer.</text>
</comment>
<comment type="catalytic activity">
    <reaction evidence="2">
        <text>5-methylaminomethyl-2-thiouridine(34) in tRNA + (2E)-geranyl diphosphate = 5-methylaminomethyl-S-(2E)-geranyl-thiouridine(34) in tRNA + diphosphate</text>
        <dbReference type="Rhea" id="RHEA:14085"/>
        <dbReference type="Rhea" id="RHEA-COMP:10195"/>
        <dbReference type="Rhea" id="RHEA-COMP:14654"/>
        <dbReference type="ChEBI" id="CHEBI:33019"/>
        <dbReference type="ChEBI" id="CHEBI:58057"/>
        <dbReference type="ChEBI" id="CHEBI:74455"/>
        <dbReference type="ChEBI" id="CHEBI:140632"/>
    </reaction>
</comment>
<dbReference type="InterPro" id="IPR001763">
    <property type="entry name" value="Rhodanese-like_dom"/>
</dbReference>
<evidence type="ECO:0000313" key="4">
    <source>
        <dbReference type="EMBL" id="MBF5052956.1"/>
    </source>
</evidence>
<evidence type="ECO:0000256" key="2">
    <source>
        <dbReference type="HAMAP-Rule" id="MF_01622"/>
    </source>
</evidence>
<dbReference type="SUPFAM" id="SSF52821">
    <property type="entry name" value="Rhodanese/Cell cycle control phosphatase"/>
    <property type="match status" value="1"/>
</dbReference>
<comment type="similarity">
    <text evidence="2">Belongs to the SelU family.</text>
</comment>
<comment type="function">
    <text evidence="2">Involved in the post-transcriptional modification of the uridine at the wobble position (U34) of tRNA(Lys), tRNA(Glu) and tRNA(Gln). Catalyzes the conversion of 2-thiouridine (S2U-RNA) to 2-selenouridine (Se2U-RNA). Acts in a two-step process involving geranylation of 2-thiouridine (S2U) to S-geranyl-2-thiouridine (geS2U) and subsequent selenation of the latter derivative to 2-selenouridine (Se2U) in the tRNA chain.</text>
</comment>
<dbReference type="Gene3D" id="3.40.250.10">
    <property type="entry name" value="Rhodanese-like domain"/>
    <property type="match status" value="1"/>
</dbReference>